<gene>
    <name evidence="2" type="ORF">FKW77_004298</name>
</gene>
<dbReference type="InterPro" id="IPR011333">
    <property type="entry name" value="SKP1/BTB/POZ_sf"/>
</dbReference>
<dbReference type="PANTHER" id="PTHR47843:SF2">
    <property type="entry name" value="BTB DOMAIN-CONTAINING PROTEIN"/>
    <property type="match status" value="1"/>
</dbReference>
<evidence type="ECO:0000313" key="3">
    <source>
        <dbReference type="Proteomes" id="UP000316270"/>
    </source>
</evidence>
<protein>
    <recommendedName>
        <fullName evidence="1">BTB domain-containing protein</fullName>
    </recommendedName>
</protein>
<organism evidence="2 3">
    <name type="scientific">Venturia effusa</name>
    <dbReference type="NCBI Taxonomy" id="50376"/>
    <lineage>
        <taxon>Eukaryota</taxon>
        <taxon>Fungi</taxon>
        <taxon>Dikarya</taxon>
        <taxon>Ascomycota</taxon>
        <taxon>Pezizomycotina</taxon>
        <taxon>Dothideomycetes</taxon>
        <taxon>Pleosporomycetidae</taxon>
        <taxon>Venturiales</taxon>
        <taxon>Venturiaceae</taxon>
        <taxon>Venturia</taxon>
    </lineage>
</organism>
<keyword evidence="3" id="KW-1185">Reference proteome</keyword>
<dbReference type="CDD" id="cd18186">
    <property type="entry name" value="BTB_POZ_ZBTB_KLHL-like"/>
    <property type="match status" value="1"/>
</dbReference>
<dbReference type="PANTHER" id="PTHR47843">
    <property type="entry name" value="BTB DOMAIN-CONTAINING PROTEIN-RELATED"/>
    <property type="match status" value="1"/>
</dbReference>
<dbReference type="SUPFAM" id="SSF54695">
    <property type="entry name" value="POZ domain"/>
    <property type="match status" value="1"/>
</dbReference>
<dbReference type="Proteomes" id="UP000316270">
    <property type="component" value="Chromosome 15"/>
</dbReference>
<dbReference type="EMBL" id="CP042199">
    <property type="protein sequence ID" value="QDS76430.1"/>
    <property type="molecule type" value="Genomic_DNA"/>
</dbReference>
<reference evidence="2 3" key="1">
    <citation type="submission" date="2019-07" db="EMBL/GenBank/DDBJ databases">
        <title>Finished genome of Venturia effusa.</title>
        <authorList>
            <person name="Young C.A."/>
            <person name="Cox M.P."/>
            <person name="Ganley A.R.D."/>
            <person name="David W.J."/>
        </authorList>
    </citation>
    <scope>NUCLEOTIDE SEQUENCE [LARGE SCALE GENOMIC DNA]</scope>
    <source>
        <strain evidence="3">albino</strain>
    </source>
</reference>
<dbReference type="Gene3D" id="3.30.710.10">
    <property type="entry name" value="Potassium Channel Kv1.1, Chain A"/>
    <property type="match status" value="1"/>
</dbReference>
<name>A0A517LLB1_9PEZI</name>
<proteinExistence type="predicted"/>
<dbReference type="OrthoDB" id="194443at2759"/>
<evidence type="ECO:0000313" key="2">
    <source>
        <dbReference type="EMBL" id="QDS76430.1"/>
    </source>
</evidence>
<dbReference type="PROSITE" id="PS50097">
    <property type="entry name" value="BTB"/>
    <property type="match status" value="1"/>
</dbReference>
<evidence type="ECO:0000259" key="1">
    <source>
        <dbReference type="PROSITE" id="PS50097"/>
    </source>
</evidence>
<feature type="domain" description="BTB" evidence="1">
    <location>
        <begin position="16"/>
        <end position="85"/>
    </location>
</feature>
<accession>A0A517LLB1</accession>
<dbReference type="STRING" id="50376.A0A517LLB1"/>
<dbReference type="AlphaFoldDB" id="A0A517LLB1"/>
<sequence length="273" mass="31156">MAKAQPPSFLKDIGQDVVTVHVGPDKTPFLVHKDLLTTSSPYFKAAFEGEFREATDKTILLEDISVIQFKLFLDWLYFGRLTEARIKRGECACCETSGLNCRAVCHRDPAAGRLHAFKQLSEEEDTRLEAIIADGSWNSIKLYIFADRYDVPSLRKAIIDKSWSTWISMCRLNLSATILALRNLPYKSEMCRLLIDSYTESWKFRYDMSCDNDVLLQQKLPAEFLFHVSNGLARLDSVPGQRIKVIKNLCAYHEHPQDEESIKACPGADKIRK</sequence>
<dbReference type="Pfam" id="PF00651">
    <property type="entry name" value="BTB"/>
    <property type="match status" value="1"/>
</dbReference>
<dbReference type="InterPro" id="IPR000210">
    <property type="entry name" value="BTB/POZ_dom"/>
</dbReference>